<proteinExistence type="predicted"/>
<comment type="caution">
    <text evidence="2">The sequence shown here is derived from an EMBL/GenBank/DDBJ whole genome shotgun (WGS) entry which is preliminary data.</text>
</comment>
<protein>
    <recommendedName>
        <fullName evidence="1">Fungal-type protein kinase domain-containing protein</fullName>
    </recommendedName>
</protein>
<dbReference type="GeneID" id="72008627"/>
<gene>
    <name evidence="2" type="ORF">C8Q71DRAFT_861361</name>
</gene>
<dbReference type="EMBL" id="JADCUA010000023">
    <property type="protein sequence ID" value="KAH9832072.1"/>
    <property type="molecule type" value="Genomic_DNA"/>
</dbReference>
<feature type="domain" description="Fungal-type protein kinase" evidence="1">
    <location>
        <begin position="10"/>
        <end position="91"/>
    </location>
</feature>
<evidence type="ECO:0000313" key="2">
    <source>
        <dbReference type="EMBL" id="KAH9832072.1"/>
    </source>
</evidence>
<evidence type="ECO:0000313" key="3">
    <source>
        <dbReference type="Proteomes" id="UP000814176"/>
    </source>
</evidence>
<dbReference type="InterPro" id="IPR040976">
    <property type="entry name" value="Pkinase_fungal"/>
</dbReference>
<dbReference type="Proteomes" id="UP000814176">
    <property type="component" value="Unassembled WGS sequence"/>
</dbReference>
<accession>A0ABQ8K574</accession>
<reference evidence="2 3" key="1">
    <citation type="journal article" date="2021" name="Environ. Microbiol.">
        <title>Gene family expansions and transcriptome signatures uncover fungal adaptations to wood decay.</title>
        <authorList>
            <person name="Hage H."/>
            <person name="Miyauchi S."/>
            <person name="Viragh M."/>
            <person name="Drula E."/>
            <person name="Min B."/>
            <person name="Chaduli D."/>
            <person name="Navarro D."/>
            <person name="Favel A."/>
            <person name="Norest M."/>
            <person name="Lesage-Meessen L."/>
            <person name="Balint B."/>
            <person name="Merenyi Z."/>
            <person name="de Eugenio L."/>
            <person name="Morin E."/>
            <person name="Martinez A.T."/>
            <person name="Baldrian P."/>
            <person name="Stursova M."/>
            <person name="Martinez M.J."/>
            <person name="Novotny C."/>
            <person name="Magnuson J.K."/>
            <person name="Spatafora J.W."/>
            <person name="Maurice S."/>
            <person name="Pangilinan J."/>
            <person name="Andreopoulos W."/>
            <person name="LaButti K."/>
            <person name="Hundley H."/>
            <person name="Na H."/>
            <person name="Kuo A."/>
            <person name="Barry K."/>
            <person name="Lipzen A."/>
            <person name="Henrissat B."/>
            <person name="Riley R."/>
            <person name="Ahrendt S."/>
            <person name="Nagy L.G."/>
            <person name="Grigoriev I.V."/>
            <person name="Martin F."/>
            <person name="Rosso M.N."/>
        </authorList>
    </citation>
    <scope>NUCLEOTIDE SEQUENCE [LARGE SCALE GENOMIC DNA]</scope>
    <source>
        <strain evidence="2 3">CIRM-BRFM 1785</strain>
    </source>
</reference>
<evidence type="ECO:0000259" key="1">
    <source>
        <dbReference type="Pfam" id="PF17667"/>
    </source>
</evidence>
<sequence length="109" mass="12544">MQAAHAPSFRHISPHIVEVNPRRISQFHDSREMVLAMYGAIVAHEGYYVAGILHRNVCEANIWIFERQTEEGKRHVAGALLDVDRCDSYKSFRQAERQPPRSNAEEEVD</sequence>
<dbReference type="Pfam" id="PF17667">
    <property type="entry name" value="Pkinase_fungal"/>
    <property type="match status" value="1"/>
</dbReference>
<keyword evidence="3" id="KW-1185">Reference proteome</keyword>
<name>A0ABQ8K574_9APHY</name>
<dbReference type="RefSeq" id="XP_047775118.1">
    <property type="nucleotide sequence ID" value="XM_047927895.1"/>
</dbReference>
<organism evidence="2 3">
    <name type="scientific">Rhodofomes roseus</name>
    <dbReference type="NCBI Taxonomy" id="34475"/>
    <lineage>
        <taxon>Eukaryota</taxon>
        <taxon>Fungi</taxon>
        <taxon>Dikarya</taxon>
        <taxon>Basidiomycota</taxon>
        <taxon>Agaricomycotina</taxon>
        <taxon>Agaricomycetes</taxon>
        <taxon>Polyporales</taxon>
        <taxon>Rhodofomes</taxon>
    </lineage>
</organism>